<keyword evidence="5" id="KW-0378">Hydrolase</keyword>
<sequence>MVYKLLKYVPIRGRLTCKTGLRIGGSKEEMEIGGMDNPVIRHPLTKVPYIPGSSIKGKLRSLLEYKMGKVSANGGPCGCADCLVCKVFGPHKCAIHGLGPTRIIVRDATMTDEWVKRLEVLREEGLNYVEVKTENWIDRRTGVAGNRGLRTQERVPAGVQFDFNISVRIFEGDSEQEILDFIRQGLDMLPQDTLGGSGSRGYGWVEIEHKAG</sequence>
<dbReference type="GO" id="GO:0016787">
    <property type="term" value="F:hydrolase activity"/>
    <property type="evidence" value="ECO:0007669"/>
    <property type="project" value="UniProtKB-KW"/>
</dbReference>
<evidence type="ECO:0000256" key="6">
    <source>
        <dbReference type="ARBA" id="ARBA00022884"/>
    </source>
</evidence>
<dbReference type="AlphaFoldDB" id="A0A564ZJP7"/>
<dbReference type="EMBL" id="CABIKM010000028">
    <property type="protein sequence ID" value="VUZ85545.1"/>
    <property type="molecule type" value="Genomic_DNA"/>
</dbReference>
<evidence type="ECO:0000256" key="7">
    <source>
        <dbReference type="ARBA" id="ARBA00023118"/>
    </source>
</evidence>
<keyword evidence="11" id="KW-1185">Reference proteome</keyword>
<evidence type="ECO:0000256" key="1">
    <source>
        <dbReference type="ARBA" id="ARBA00006342"/>
    </source>
</evidence>
<gene>
    <name evidence="10" type="ORF">MELA_01930</name>
</gene>
<name>A0A564ZJP7_9BACT</name>
<proteinExistence type="inferred from homology"/>
<evidence type="ECO:0000313" key="10">
    <source>
        <dbReference type="EMBL" id="VUZ85545.1"/>
    </source>
</evidence>
<dbReference type="NCBIfam" id="TIGR02582">
    <property type="entry name" value="cas7_TM1809"/>
    <property type="match status" value="1"/>
</dbReference>
<keyword evidence="7" id="KW-0051">Antiviral defense</keyword>
<dbReference type="InterPro" id="IPR052216">
    <property type="entry name" value="CRISPR_Csm3_endoribonuclease"/>
</dbReference>
<dbReference type="GO" id="GO:0051607">
    <property type="term" value="P:defense response to virus"/>
    <property type="evidence" value="ECO:0007669"/>
    <property type="project" value="UniProtKB-KW"/>
</dbReference>
<dbReference type="GO" id="GO:0004519">
    <property type="term" value="F:endonuclease activity"/>
    <property type="evidence" value="ECO:0007669"/>
    <property type="project" value="UniProtKB-KW"/>
</dbReference>
<evidence type="ECO:0000256" key="4">
    <source>
        <dbReference type="ARBA" id="ARBA00022759"/>
    </source>
</evidence>
<dbReference type="PANTHER" id="PTHR35579:SF3">
    <property type="entry name" value="CRISPR SYSTEM CMS ENDORIBONUCLEASE CSM3"/>
    <property type="match status" value="1"/>
</dbReference>
<evidence type="ECO:0000313" key="11">
    <source>
        <dbReference type="Proteomes" id="UP000334340"/>
    </source>
</evidence>
<reference evidence="10 11" key="1">
    <citation type="submission" date="2019-07" db="EMBL/GenBank/DDBJ databases">
        <authorList>
            <person name="Cremers G."/>
        </authorList>
    </citation>
    <scope>NUCLEOTIDE SEQUENCE [LARGE SCALE GENOMIC DNA]</scope>
</reference>
<protein>
    <recommendedName>
        <fullName evidence="2">CRISPR system Cms endoribonuclease Csm3</fullName>
    </recommendedName>
    <alternativeName>
        <fullName evidence="8">CRISPR type III A-associated RAMP protein Csm3</fullName>
    </alternativeName>
</protein>
<dbReference type="GO" id="GO:0003723">
    <property type="term" value="F:RNA binding"/>
    <property type="evidence" value="ECO:0007669"/>
    <property type="project" value="UniProtKB-KW"/>
</dbReference>
<evidence type="ECO:0000256" key="3">
    <source>
        <dbReference type="ARBA" id="ARBA00022722"/>
    </source>
</evidence>
<accession>A0A564ZJP7</accession>
<comment type="similarity">
    <text evidence="1">Belongs to the CRISPR-associated Csm3 family.</text>
</comment>
<evidence type="ECO:0000256" key="5">
    <source>
        <dbReference type="ARBA" id="ARBA00022801"/>
    </source>
</evidence>
<keyword evidence="4" id="KW-0255">Endonuclease</keyword>
<feature type="domain" description="CRISPR type III-associated protein" evidence="9">
    <location>
        <begin position="15"/>
        <end position="206"/>
    </location>
</feature>
<dbReference type="PANTHER" id="PTHR35579">
    <property type="entry name" value="CRISPR SYSTEM CMS ENDORIBONUCLEASE CSM3"/>
    <property type="match status" value="1"/>
</dbReference>
<dbReference type="InterPro" id="IPR013412">
    <property type="entry name" value="CRISPR-assoc_RAMP_Csm3"/>
</dbReference>
<evidence type="ECO:0000256" key="8">
    <source>
        <dbReference type="ARBA" id="ARBA00033183"/>
    </source>
</evidence>
<evidence type="ECO:0000256" key="2">
    <source>
        <dbReference type="ARBA" id="ARBA00022150"/>
    </source>
</evidence>
<evidence type="ECO:0000259" key="9">
    <source>
        <dbReference type="Pfam" id="PF03787"/>
    </source>
</evidence>
<organism evidence="10 11">
    <name type="scientific">Candidatus Methylomirabilis lanthanidiphila</name>
    <dbReference type="NCBI Taxonomy" id="2211376"/>
    <lineage>
        <taxon>Bacteria</taxon>
        <taxon>Candidatus Methylomirabilota</taxon>
        <taxon>Candidatus Methylomirabilia</taxon>
        <taxon>Candidatus Methylomirabilales</taxon>
        <taxon>Candidatus Methylomirabilaceae</taxon>
        <taxon>Candidatus Methylomirabilis</taxon>
    </lineage>
</organism>
<keyword evidence="3" id="KW-0540">Nuclease</keyword>
<dbReference type="InterPro" id="IPR005537">
    <property type="entry name" value="RAMP_III_fam"/>
</dbReference>
<dbReference type="Proteomes" id="UP000334340">
    <property type="component" value="Unassembled WGS sequence"/>
</dbReference>
<dbReference type="Pfam" id="PF03787">
    <property type="entry name" value="RAMPs"/>
    <property type="match status" value="1"/>
</dbReference>
<keyword evidence="6" id="KW-0694">RNA-binding</keyword>